<dbReference type="EMBL" id="BFBR01000006">
    <property type="protein sequence ID" value="GBF58389.1"/>
    <property type="molecule type" value="Genomic_DNA"/>
</dbReference>
<gene>
    <name evidence="1" type="ORF">PbB2_02070</name>
</gene>
<accession>A0A2P2EBH7</accession>
<dbReference type="RefSeq" id="WP_133245780.1">
    <property type="nucleotide sequence ID" value="NZ_BFBR01000006.1"/>
</dbReference>
<dbReference type="AlphaFoldDB" id="A0A2P2EBH7"/>
<proteinExistence type="predicted"/>
<reference evidence="1" key="1">
    <citation type="journal article" date="2018" name="Genome Announc.">
        <title>Draft Genome Sequence of "Candidatus Phycosocius bacilliformis," an Alphaproteobacterial Ectosymbiont of the Hydrocarbon-Producing Green Alga Botryococcus braunii.</title>
        <authorList>
            <person name="Tanabe Y."/>
            <person name="Yamaguchi H."/>
            <person name="Watanabe M.M."/>
        </authorList>
    </citation>
    <scope>NUCLEOTIDE SEQUENCE [LARGE SCALE GENOMIC DNA]</scope>
    <source>
        <strain evidence="1">BOTRYCO-2</strain>
    </source>
</reference>
<sequence length="112" mass="12924">MSEMNKPLAAAMRAMAERALDPRERLGFLKSARDLDPTDVRVLEQIKAIERQILDETCYVAIEQAIIVGEASTPIEGCIYMLQPDRSLKPLNGRELRAFHERHPNFARYWRL</sequence>
<keyword evidence="2" id="KW-1185">Reference proteome</keyword>
<dbReference type="Proteomes" id="UP000245086">
    <property type="component" value="Unassembled WGS sequence"/>
</dbReference>
<evidence type="ECO:0000313" key="1">
    <source>
        <dbReference type="EMBL" id="GBF58389.1"/>
    </source>
</evidence>
<dbReference type="OrthoDB" id="10007418at2"/>
<organism evidence="1 2">
    <name type="scientific">Candidatus Phycosocius bacilliformis</name>
    <dbReference type="NCBI Taxonomy" id="1445552"/>
    <lineage>
        <taxon>Bacteria</taxon>
        <taxon>Pseudomonadati</taxon>
        <taxon>Pseudomonadota</taxon>
        <taxon>Alphaproteobacteria</taxon>
        <taxon>Caulobacterales</taxon>
        <taxon>Caulobacterales incertae sedis</taxon>
        <taxon>Candidatus Phycosocius</taxon>
    </lineage>
</organism>
<comment type="caution">
    <text evidence="1">The sequence shown here is derived from an EMBL/GenBank/DDBJ whole genome shotgun (WGS) entry which is preliminary data.</text>
</comment>
<name>A0A2P2EBH7_9PROT</name>
<evidence type="ECO:0000313" key="2">
    <source>
        <dbReference type="Proteomes" id="UP000245086"/>
    </source>
</evidence>
<protein>
    <submittedName>
        <fullName evidence="1">Uncharacterized protein</fullName>
    </submittedName>
</protein>